<reference evidence="2" key="1">
    <citation type="submission" date="2021-12" db="EMBL/GenBank/DDBJ databases">
        <authorList>
            <person name="King R."/>
        </authorList>
    </citation>
    <scope>NUCLEOTIDE SEQUENCE</scope>
</reference>
<dbReference type="OrthoDB" id="6733476at2759"/>
<accession>A0A9P0FMK9</accession>
<keyword evidence="3" id="KW-1185">Reference proteome</keyword>
<dbReference type="AlphaFoldDB" id="A0A9P0FMK9"/>
<feature type="compositionally biased region" description="Polar residues" evidence="1">
    <location>
        <begin position="297"/>
        <end position="309"/>
    </location>
</feature>
<evidence type="ECO:0000313" key="3">
    <source>
        <dbReference type="Proteomes" id="UP001154078"/>
    </source>
</evidence>
<feature type="region of interest" description="Disordered" evidence="1">
    <location>
        <begin position="276"/>
        <end position="309"/>
    </location>
</feature>
<sequence>MYKVSKSTKNRALRKKVDTFLQNLKPSLKQSENQSHSSDTNANDSKNANLRPNTSFKLCSYDIGNIQIETPVAQVQSIQETLQVLGPTFSEPLHNNYLTNNPSSSSNFSLVESKVNTKTKDRRVLVNFSFYIVEFPQEEVNGSCPMAIVSKRSVFKDDEIDYCWWPNFKTDRAREHAVKNHDLVGPENGSMYQIKYKYEIDNYEKAHRKLRQLETTSDVESEIEAKRKPQTQTFRDFVMVSENSSSSDDLPIINLPQNTAASTPLSNIEIITVEANPNPDNLSQRQQKIKQLKKGEPQQSENGQRSSECTNCQDLHKLVTELYRNQVKSNQDINDRLDYITGLLQRETGGPIADLNNKVVNLPINTMEQLQNLEDQLKNENEYKKYMTEPKSYPFFEQVKNNLGIIIPETLKNILMFTGYDNFYALKKLADSDIKAIEQQVRFDLPAVIEENEFQNYYGIYYKNPSAFKISAGHRKILFQISVTMEEKTPKKIRSVEKSIEESSKDKGILVNYEEERATVSNALLSWIKNRSNRWMNFEEALLEKIKINIYLDDNDRLIGKFTCFCDSRTSTYTISKVAKKIGNKKRWLYSNVYKHFNSKHMSPCEEKENNEVKKNVQKNTLFKYIDRNISDSTASTSAGTSNLLHSSNSDEIENGKGEDASIINQQDSSQDSKTSSKINVI</sequence>
<proteinExistence type="predicted"/>
<gene>
    <name evidence="2" type="ORF">MELIAE_LOCUS12115</name>
</gene>
<evidence type="ECO:0000256" key="1">
    <source>
        <dbReference type="SAM" id="MobiDB-lite"/>
    </source>
</evidence>
<dbReference type="EMBL" id="OV121139">
    <property type="protein sequence ID" value="CAH0563130.1"/>
    <property type="molecule type" value="Genomic_DNA"/>
</dbReference>
<dbReference type="Proteomes" id="UP001154078">
    <property type="component" value="Chromosome 8"/>
</dbReference>
<organism evidence="2 3">
    <name type="scientific">Brassicogethes aeneus</name>
    <name type="common">Rape pollen beetle</name>
    <name type="synonym">Meligethes aeneus</name>
    <dbReference type="NCBI Taxonomy" id="1431903"/>
    <lineage>
        <taxon>Eukaryota</taxon>
        <taxon>Metazoa</taxon>
        <taxon>Ecdysozoa</taxon>
        <taxon>Arthropoda</taxon>
        <taxon>Hexapoda</taxon>
        <taxon>Insecta</taxon>
        <taxon>Pterygota</taxon>
        <taxon>Neoptera</taxon>
        <taxon>Endopterygota</taxon>
        <taxon>Coleoptera</taxon>
        <taxon>Polyphaga</taxon>
        <taxon>Cucujiformia</taxon>
        <taxon>Nitidulidae</taxon>
        <taxon>Meligethinae</taxon>
        <taxon>Brassicogethes</taxon>
    </lineage>
</organism>
<protein>
    <submittedName>
        <fullName evidence="2">Uncharacterized protein</fullName>
    </submittedName>
</protein>
<feature type="compositionally biased region" description="Low complexity" evidence="1">
    <location>
        <begin position="666"/>
        <end position="682"/>
    </location>
</feature>
<name>A0A9P0FMK9_BRAAE</name>
<evidence type="ECO:0000313" key="2">
    <source>
        <dbReference type="EMBL" id="CAH0563130.1"/>
    </source>
</evidence>
<feature type="region of interest" description="Disordered" evidence="1">
    <location>
        <begin position="25"/>
        <end position="49"/>
    </location>
</feature>
<feature type="region of interest" description="Disordered" evidence="1">
    <location>
        <begin position="634"/>
        <end position="682"/>
    </location>
</feature>